<organism evidence="1">
    <name type="scientific">Mytilinidion resinicola</name>
    <dbReference type="NCBI Taxonomy" id="574789"/>
    <lineage>
        <taxon>Eukaryota</taxon>
        <taxon>Fungi</taxon>
        <taxon>Dikarya</taxon>
        <taxon>Ascomycota</taxon>
        <taxon>Pezizomycotina</taxon>
        <taxon>Dothideomycetes</taxon>
        <taxon>Pleosporomycetidae</taxon>
        <taxon>Mytilinidiales</taxon>
        <taxon>Mytilinidiaceae</taxon>
        <taxon>Mytilinidion</taxon>
    </lineage>
</organism>
<evidence type="ECO:0000313" key="3">
    <source>
        <dbReference type="RefSeq" id="XP_033573338.1"/>
    </source>
</evidence>
<keyword evidence="2" id="KW-1185">Reference proteome</keyword>
<protein>
    <submittedName>
        <fullName evidence="1 3">Uncharacterized protein</fullName>
    </submittedName>
</protein>
<accession>A0A6A6YEF1</accession>
<dbReference type="EMBL" id="MU003707">
    <property type="protein sequence ID" value="KAF2806374.1"/>
    <property type="molecule type" value="Genomic_DNA"/>
</dbReference>
<dbReference type="RefSeq" id="XP_033573338.1">
    <property type="nucleotide sequence ID" value="XM_033720666.1"/>
</dbReference>
<reference evidence="3" key="3">
    <citation type="submission" date="2025-04" db="UniProtKB">
        <authorList>
            <consortium name="RefSeq"/>
        </authorList>
    </citation>
    <scope>IDENTIFICATION</scope>
    <source>
        <strain evidence="3">CBS 304.34</strain>
    </source>
</reference>
<reference evidence="1 3" key="1">
    <citation type="journal article" date="2020" name="Stud. Mycol.">
        <title>101 Dothideomycetes genomes: a test case for predicting lifestyles and emergence of pathogens.</title>
        <authorList>
            <person name="Haridas S."/>
            <person name="Albert R."/>
            <person name="Binder M."/>
            <person name="Bloem J."/>
            <person name="Labutti K."/>
            <person name="Salamov A."/>
            <person name="Andreopoulos B."/>
            <person name="Baker S."/>
            <person name="Barry K."/>
            <person name="Bills G."/>
            <person name="Bluhm B."/>
            <person name="Cannon C."/>
            <person name="Castanera R."/>
            <person name="Culley D."/>
            <person name="Daum C."/>
            <person name="Ezra D."/>
            <person name="Gonzalez J."/>
            <person name="Henrissat B."/>
            <person name="Kuo A."/>
            <person name="Liang C."/>
            <person name="Lipzen A."/>
            <person name="Lutzoni F."/>
            <person name="Magnuson J."/>
            <person name="Mondo S."/>
            <person name="Nolan M."/>
            <person name="Ohm R."/>
            <person name="Pangilinan J."/>
            <person name="Park H.-J."/>
            <person name="Ramirez L."/>
            <person name="Alfaro M."/>
            <person name="Sun H."/>
            <person name="Tritt A."/>
            <person name="Yoshinaga Y."/>
            <person name="Zwiers L.-H."/>
            <person name="Turgeon B."/>
            <person name="Goodwin S."/>
            <person name="Spatafora J."/>
            <person name="Crous P."/>
            <person name="Grigoriev I."/>
        </authorList>
    </citation>
    <scope>NUCLEOTIDE SEQUENCE</scope>
    <source>
        <strain evidence="1 3">CBS 304.34</strain>
    </source>
</reference>
<reference evidence="3" key="2">
    <citation type="submission" date="2020-04" db="EMBL/GenBank/DDBJ databases">
        <authorList>
            <consortium name="NCBI Genome Project"/>
        </authorList>
    </citation>
    <scope>NUCLEOTIDE SEQUENCE</scope>
    <source>
        <strain evidence="3">CBS 304.34</strain>
    </source>
</reference>
<dbReference type="Proteomes" id="UP000504636">
    <property type="component" value="Unplaced"/>
</dbReference>
<evidence type="ECO:0000313" key="1">
    <source>
        <dbReference type="EMBL" id="KAF2806374.1"/>
    </source>
</evidence>
<dbReference type="AlphaFoldDB" id="A0A6A6YEF1"/>
<evidence type="ECO:0000313" key="2">
    <source>
        <dbReference type="Proteomes" id="UP000504636"/>
    </source>
</evidence>
<name>A0A6A6YEF1_9PEZI</name>
<gene>
    <name evidence="1 3" type="ORF">BDZ99DRAFT_465967</name>
</gene>
<proteinExistence type="predicted"/>
<sequence>MERHVDNMHVKRSAFWCQVAGCPRSQNFFHGRPGRPFPRADKRNEHAWKIHGLKV</sequence>
<dbReference type="GeneID" id="54461559"/>